<name>A0A0C1CWV8_9FLAO</name>
<keyword evidence="2 3" id="KW-0175">Coiled coil</keyword>
<dbReference type="Gene3D" id="2.40.30.170">
    <property type="match status" value="1"/>
</dbReference>
<dbReference type="AlphaFoldDB" id="A0A0C1CWV8"/>
<proteinExistence type="predicted"/>
<dbReference type="Proteomes" id="UP000031473">
    <property type="component" value="Unassembled WGS sequence"/>
</dbReference>
<dbReference type="PANTHER" id="PTHR32347:SF23">
    <property type="entry name" value="BLL5650 PROTEIN"/>
    <property type="match status" value="1"/>
</dbReference>
<dbReference type="Gene3D" id="2.40.50.100">
    <property type="match status" value="1"/>
</dbReference>
<evidence type="ECO:0000256" key="3">
    <source>
        <dbReference type="SAM" id="Coils"/>
    </source>
</evidence>
<dbReference type="PROSITE" id="PS51257">
    <property type="entry name" value="PROKAR_LIPOPROTEIN"/>
    <property type="match status" value="1"/>
</dbReference>
<evidence type="ECO:0000313" key="5">
    <source>
        <dbReference type="EMBL" id="KIA85930.1"/>
    </source>
</evidence>
<feature type="coiled-coil region" evidence="3">
    <location>
        <begin position="101"/>
        <end position="173"/>
    </location>
</feature>
<dbReference type="PANTHER" id="PTHR32347">
    <property type="entry name" value="EFFLUX SYSTEM COMPONENT YKNX-RELATED"/>
    <property type="match status" value="1"/>
</dbReference>
<sequence length="323" mass="35878">MKKYIFFATTLFLFSCNNSDNNYDASGTFEADEILVTAKANGTILKLNLEEGQQLKLNEKVGEIDPKNVELQKEQVIASMDAIEQKTNSALPQIQVLQSQISGQSANVSILQEQLQNAIRERNRTANLVAKDAATKKQLDDANGQIKVIQKQISAAQSQLNILQQQISTTKENVSIQNRAILSERKPAEKKVAQIDEQLTNNTIESPISGMVLTKYLNQGEFAIIGKPIFKMASLDLMTLKTFITGDQLPLIKNGQKVKVLIDAGEGKTKELPGTIYWISSKAEFTPKTIQTKNERANLVYAVKIHVKNDGYLKIGMYGDVKF</sequence>
<evidence type="ECO:0000256" key="2">
    <source>
        <dbReference type="ARBA" id="ARBA00023054"/>
    </source>
</evidence>
<dbReference type="InterPro" id="IPR058625">
    <property type="entry name" value="MdtA-like_BSH"/>
</dbReference>
<dbReference type="STRING" id="266749.SAMN05421876_1186"/>
<accession>A0A0C1CWV8</accession>
<evidence type="ECO:0000313" key="6">
    <source>
        <dbReference type="Proteomes" id="UP000031473"/>
    </source>
</evidence>
<evidence type="ECO:0000259" key="4">
    <source>
        <dbReference type="Pfam" id="PF25917"/>
    </source>
</evidence>
<comment type="caution">
    <text evidence="5">The sequence shown here is derived from an EMBL/GenBank/DDBJ whole genome shotgun (WGS) entry which is preliminary data.</text>
</comment>
<keyword evidence="6" id="KW-1185">Reference proteome</keyword>
<dbReference type="OrthoDB" id="9778236at2"/>
<dbReference type="RefSeq" id="WP_039354746.1">
    <property type="nucleotide sequence ID" value="NZ_FOLA01000018.1"/>
</dbReference>
<dbReference type="GO" id="GO:0030313">
    <property type="term" value="C:cell envelope"/>
    <property type="evidence" value="ECO:0007669"/>
    <property type="project" value="UniProtKB-SubCell"/>
</dbReference>
<dbReference type="InterPro" id="IPR050465">
    <property type="entry name" value="UPF0194_transport"/>
</dbReference>
<protein>
    <submittedName>
        <fullName evidence="5">Secretion protein</fullName>
    </submittedName>
</protein>
<gene>
    <name evidence="5" type="ORF">OA86_14395</name>
</gene>
<comment type="subcellular location">
    <subcellularLocation>
        <location evidence="1">Cell envelope</location>
    </subcellularLocation>
</comment>
<organism evidence="5 6">
    <name type="scientific">Kaistella jeonii</name>
    <dbReference type="NCBI Taxonomy" id="266749"/>
    <lineage>
        <taxon>Bacteria</taxon>
        <taxon>Pseudomonadati</taxon>
        <taxon>Bacteroidota</taxon>
        <taxon>Flavobacteriia</taxon>
        <taxon>Flavobacteriales</taxon>
        <taxon>Weeksellaceae</taxon>
        <taxon>Chryseobacterium group</taxon>
        <taxon>Kaistella</taxon>
    </lineage>
</organism>
<feature type="domain" description="Multidrug resistance protein MdtA-like barrel-sandwich hybrid" evidence="4">
    <location>
        <begin position="35"/>
        <end position="228"/>
    </location>
</feature>
<evidence type="ECO:0000256" key="1">
    <source>
        <dbReference type="ARBA" id="ARBA00004196"/>
    </source>
</evidence>
<dbReference type="Gene3D" id="1.10.287.470">
    <property type="entry name" value="Helix hairpin bin"/>
    <property type="match status" value="1"/>
</dbReference>
<reference evidence="5 6" key="1">
    <citation type="submission" date="2014-10" db="EMBL/GenBank/DDBJ databases">
        <title>Kaistella jeonii genome.</title>
        <authorList>
            <person name="Clayton J.T."/>
            <person name="Newman J.D."/>
        </authorList>
    </citation>
    <scope>NUCLEOTIDE SEQUENCE [LARGE SCALE GENOMIC DNA]</scope>
    <source>
        <strain evidence="5 6">DSM 17048</strain>
    </source>
</reference>
<dbReference type="Pfam" id="PF25917">
    <property type="entry name" value="BSH_RND"/>
    <property type="match status" value="1"/>
</dbReference>
<dbReference type="EMBL" id="JSYL01000017">
    <property type="protein sequence ID" value="KIA85930.1"/>
    <property type="molecule type" value="Genomic_DNA"/>
</dbReference>